<dbReference type="PANTHER" id="PTHR43312">
    <property type="entry name" value="D-THREO-ALDOSE 1-DEHYDROGENASE"/>
    <property type="match status" value="1"/>
</dbReference>
<evidence type="ECO:0000313" key="2">
    <source>
        <dbReference type="EMBL" id="SNS56104.1"/>
    </source>
</evidence>
<gene>
    <name evidence="2" type="ORF">SAMN05421640_0665</name>
</gene>
<dbReference type="CDD" id="cd19097">
    <property type="entry name" value="AKR_unchar"/>
    <property type="match status" value="1"/>
</dbReference>
<dbReference type="AlphaFoldDB" id="A0A239FJ63"/>
<dbReference type="Pfam" id="PF00248">
    <property type="entry name" value="Aldo_ket_red"/>
    <property type="match status" value="1"/>
</dbReference>
<reference evidence="2 3" key="1">
    <citation type="submission" date="2017-06" db="EMBL/GenBank/DDBJ databases">
        <authorList>
            <person name="Kim H.J."/>
            <person name="Triplett B.A."/>
        </authorList>
    </citation>
    <scope>NUCLEOTIDE SEQUENCE [LARGE SCALE GENOMIC DNA]</scope>
    <source>
        <strain evidence="2 3">DSM 19307</strain>
    </source>
</reference>
<dbReference type="InterPro" id="IPR023210">
    <property type="entry name" value="NADP_OxRdtase_dom"/>
</dbReference>
<dbReference type="InterPro" id="IPR036812">
    <property type="entry name" value="NAD(P)_OxRdtase_dom_sf"/>
</dbReference>
<dbReference type="RefSeq" id="WP_089355417.1">
    <property type="nucleotide sequence ID" value="NZ_FZPD01000001.1"/>
</dbReference>
<protein>
    <submittedName>
        <fullName evidence="2">Predicted oxidoreductase</fullName>
    </submittedName>
</protein>
<dbReference type="Proteomes" id="UP000198393">
    <property type="component" value="Unassembled WGS sequence"/>
</dbReference>
<name>A0A239FJ63_EKHLU</name>
<proteinExistence type="predicted"/>
<dbReference type="SUPFAM" id="SSF51430">
    <property type="entry name" value="NAD(P)-linked oxidoreductase"/>
    <property type="match status" value="1"/>
</dbReference>
<dbReference type="PANTHER" id="PTHR43312:SF1">
    <property type="entry name" value="NADP-DEPENDENT OXIDOREDUCTASE DOMAIN-CONTAINING PROTEIN"/>
    <property type="match status" value="1"/>
</dbReference>
<dbReference type="OrthoDB" id="9773828at2"/>
<dbReference type="InterPro" id="IPR053135">
    <property type="entry name" value="AKR2_Oxidoreductase"/>
</dbReference>
<evidence type="ECO:0000313" key="3">
    <source>
        <dbReference type="Proteomes" id="UP000198393"/>
    </source>
</evidence>
<evidence type="ECO:0000259" key="1">
    <source>
        <dbReference type="Pfam" id="PF00248"/>
    </source>
</evidence>
<keyword evidence="3" id="KW-1185">Reference proteome</keyword>
<feature type="domain" description="NADP-dependent oxidoreductase" evidence="1">
    <location>
        <begin position="7"/>
        <end position="263"/>
    </location>
</feature>
<dbReference type="Gene3D" id="3.20.20.100">
    <property type="entry name" value="NADP-dependent oxidoreductase domain"/>
    <property type="match status" value="1"/>
</dbReference>
<dbReference type="EMBL" id="FZPD01000001">
    <property type="protein sequence ID" value="SNS56104.1"/>
    <property type="molecule type" value="Genomic_DNA"/>
</dbReference>
<accession>A0A239FJ63</accession>
<organism evidence="2 3">
    <name type="scientific">Ekhidna lutea</name>
    <dbReference type="NCBI Taxonomy" id="447679"/>
    <lineage>
        <taxon>Bacteria</taxon>
        <taxon>Pseudomonadati</taxon>
        <taxon>Bacteroidota</taxon>
        <taxon>Cytophagia</taxon>
        <taxon>Cytophagales</taxon>
        <taxon>Reichenbachiellaceae</taxon>
        <taxon>Ekhidna</taxon>
    </lineage>
</organism>
<sequence>MEELTDKIALGAVQFGLNYGISNKNGVTPINEVGKILEFAKKSRISVIDTAYSYGDSEKNLGEFDLEQFKIVSKFPETEGVPIFQFFNESCKRLNVSSLYGYIAHNGNILINNVKAWDELKELKNGGKVEKIGYSLYKPRELEILLDLGMIPDLIQVPFNLLDRRFEEYFDELKKMGCEIHSRSTFLQGIFFLSLENLSSFFEPLRPFLTHFDKRFPDMDDKISYLISFVLRNNGIDKLVLGVNNQSQLRQNINHLSNTVTDEYELNLSAIPEEILLPYNWPAK</sequence>